<sequence length="176" mass="20160">MTEKTQQPELPASEPQPMSSPQTNPDSKVAPGQNETTDTEQQTHEEEEEEIPPQPETTQSPLFSKNFDWRSPEYLATLTPRGRRAMNWNEERDGFWQGPPPFEWDSLPIFIDYGGCPCCWDSEAREGADSDWSDTDEEITEEEDKEATKVLELKNKFAAIDAAQKTSKVNYVMEPW</sequence>
<protein>
    <submittedName>
        <fullName evidence="2">Uncharacterized protein</fullName>
    </submittedName>
</protein>
<dbReference type="AlphaFoldDB" id="A0A3N4I1R9"/>
<dbReference type="EMBL" id="ML119756">
    <property type="protein sequence ID" value="RPA75834.1"/>
    <property type="molecule type" value="Genomic_DNA"/>
</dbReference>
<evidence type="ECO:0000256" key="1">
    <source>
        <dbReference type="SAM" id="MobiDB-lite"/>
    </source>
</evidence>
<proteinExistence type="predicted"/>
<feature type="region of interest" description="Disordered" evidence="1">
    <location>
        <begin position="125"/>
        <end position="146"/>
    </location>
</feature>
<organism evidence="2 3">
    <name type="scientific">Ascobolus immersus RN42</name>
    <dbReference type="NCBI Taxonomy" id="1160509"/>
    <lineage>
        <taxon>Eukaryota</taxon>
        <taxon>Fungi</taxon>
        <taxon>Dikarya</taxon>
        <taxon>Ascomycota</taxon>
        <taxon>Pezizomycotina</taxon>
        <taxon>Pezizomycetes</taxon>
        <taxon>Pezizales</taxon>
        <taxon>Ascobolaceae</taxon>
        <taxon>Ascobolus</taxon>
    </lineage>
</organism>
<keyword evidence="3" id="KW-1185">Reference proteome</keyword>
<accession>A0A3N4I1R9</accession>
<gene>
    <name evidence="2" type="ORF">BJ508DRAFT_15993</name>
</gene>
<name>A0A3N4I1R9_ASCIM</name>
<feature type="compositionally biased region" description="Acidic residues" evidence="1">
    <location>
        <begin position="129"/>
        <end position="145"/>
    </location>
</feature>
<feature type="region of interest" description="Disordered" evidence="1">
    <location>
        <begin position="1"/>
        <end position="66"/>
    </location>
</feature>
<reference evidence="2 3" key="1">
    <citation type="journal article" date="2018" name="Nat. Ecol. Evol.">
        <title>Pezizomycetes genomes reveal the molecular basis of ectomycorrhizal truffle lifestyle.</title>
        <authorList>
            <person name="Murat C."/>
            <person name="Payen T."/>
            <person name="Noel B."/>
            <person name="Kuo A."/>
            <person name="Morin E."/>
            <person name="Chen J."/>
            <person name="Kohler A."/>
            <person name="Krizsan K."/>
            <person name="Balestrini R."/>
            <person name="Da Silva C."/>
            <person name="Montanini B."/>
            <person name="Hainaut M."/>
            <person name="Levati E."/>
            <person name="Barry K.W."/>
            <person name="Belfiori B."/>
            <person name="Cichocki N."/>
            <person name="Clum A."/>
            <person name="Dockter R.B."/>
            <person name="Fauchery L."/>
            <person name="Guy J."/>
            <person name="Iotti M."/>
            <person name="Le Tacon F."/>
            <person name="Lindquist E.A."/>
            <person name="Lipzen A."/>
            <person name="Malagnac F."/>
            <person name="Mello A."/>
            <person name="Molinier V."/>
            <person name="Miyauchi S."/>
            <person name="Poulain J."/>
            <person name="Riccioni C."/>
            <person name="Rubini A."/>
            <person name="Sitrit Y."/>
            <person name="Splivallo R."/>
            <person name="Traeger S."/>
            <person name="Wang M."/>
            <person name="Zifcakova L."/>
            <person name="Wipf D."/>
            <person name="Zambonelli A."/>
            <person name="Paolocci F."/>
            <person name="Nowrousian M."/>
            <person name="Ottonello S."/>
            <person name="Baldrian P."/>
            <person name="Spatafora J.W."/>
            <person name="Henrissat B."/>
            <person name="Nagy L.G."/>
            <person name="Aury J.M."/>
            <person name="Wincker P."/>
            <person name="Grigoriev I.V."/>
            <person name="Bonfante P."/>
            <person name="Martin F.M."/>
        </authorList>
    </citation>
    <scope>NUCLEOTIDE SEQUENCE [LARGE SCALE GENOMIC DNA]</scope>
    <source>
        <strain evidence="2 3">RN42</strain>
    </source>
</reference>
<evidence type="ECO:0000313" key="3">
    <source>
        <dbReference type="Proteomes" id="UP000275078"/>
    </source>
</evidence>
<dbReference type="Proteomes" id="UP000275078">
    <property type="component" value="Unassembled WGS sequence"/>
</dbReference>
<evidence type="ECO:0000313" key="2">
    <source>
        <dbReference type="EMBL" id="RPA75834.1"/>
    </source>
</evidence>
<feature type="compositionally biased region" description="Polar residues" evidence="1">
    <location>
        <begin position="16"/>
        <end position="26"/>
    </location>
</feature>